<feature type="domain" description="AB hydrolase-1" evidence="13">
    <location>
        <begin position="39"/>
        <end position="300"/>
    </location>
</feature>
<proteinExistence type="inferred from homology"/>
<dbReference type="InterPro" id="IPR000073">
    <property type="entry name" value="AB_hydrolase_1"/>
</dbReference>
<evidence type="ECO:0000256" key="10">
    <source>
        <dbReference type="ARBA" id="ARBA00029605"/>
    </source>
</evidence>
<gene>
    <name evidence="14" type="primary">pip</name>
    <name evidence="14" type="ORF">H8792_003865</name>
</gene>
<dbReference type="RefSeq" id="WP_185977620.1">
    <property type="nucleotide sequence ID" value="NZ_JACBGI020000004.1"/>
</dbReference>
<dbReference type="NCBIfam" id="TIGR01249">
    <property type="entry name" value="pro_imino_pep_1"/>
    <property type="match status" value="1"/>
</dbReference>
<evidence type="ECO:0000259" key="13">
    <source>
        <dbReference type="Pfam" id="PF00561"/>
    </source>
</evidence>
<dbReference type="EMBL" id="JACBGI020000004">
    <property type="protein sequence ID" value="MBF6057470.1"/>
    <property type="molecule type" value="Genomic_DNA"/>
</dbReference>
<evidence type="ECO:0000256" key="4">
    <source>
        <dbReference type="ARBA" id="ARBA00012568"/>
    </source>
</evidence>
<keyword evidence="6 11" id="KW-0031">Aminopeptidase</keyword>
<keyword evidence="7 11" id="KW-0963">Cytoplasm</keyword>
<evidence type="ECO:0000256" key="11">
    <source>
        <dbReference type="PIRNR" id="PIRNR006431"/>
    </source>
</evidence>
<dbReference type="Pfam" id="PF00561">
    <property type="entry name" value="Abhydrolase_1"/>
    <property type="match status" value="1"/>
</dbReference>
<dbReference type="SUPFAM" id="SSF53474">
    <property type="entry name" value="alpha/beta-Hydrolases"/>
    <property type="match status" value="1"/>
</dbReference>
<evidence type="ECO:0000256" key="7">
    <source>
        <dbReference type="ARBA" id="ARBA00022490"/>
    </source>
</evidence>
<evidence type="ECO:0000256" key="9">
    <source>
        <dbReference type="ARBA" id="ARBA00022801"/>
    </source>
</evidence>
<dbReference type="EC" id="3.4.11.5" evidence="4 11"/>
<dbReference type="InterPro" id="IPR002410">
    <property type="entry name" value="Peptidase_S33"/>
</dbReference>
<comment type="caution">
    <text evidence="14">The sequence shown here is derived from an EMBL/GenBank/DDBJ whole genome shotgun (WGS) entry which is preliminary data.</text>
</comment>
<comment type="catalytic activity">
    <reaction evidence="1 11 12">
        <text>Release of N-terminal proline from a peptide.</text>
        <dbReference type="EC" id="3.4.11.5"/>
    </reaction>
</comment>
<keyword evidence="15" id="KW-1185">Reference proteome</keyword>
<dbReference type="PIRSF" id="PIRSF006431">
    <property type="entry name" value="Pept_S33"/>
    <property type="match status" value="1"/>
</dbReference>
<evidence type="ECO:0000256" key="3">
    <source>
        <dbReference type="ARBA" id="ARBA00010088"/>
    </source>
</evidence>
<name>A0ABS0BWM5_9GAMM</name>
<evidence type="ECO:0000256" key="1">
    <source>
        <dbReference type="ARBA" id="ARBA00001585"/>
    </source>
</evidence>
<organism evidence="14 15">
    <name type="scientific">Thiomicrorhabdus heinhorstiae</name>
    <dbReference type="NCBI Taxonomy" id="2748010"/>
    <lineage>
        <taxon>Bacteria</taxon>
        <taxon>Pseudomonadati</taxon>
        <taxon>Pseudomonadota</taxon>
        <taxon>Gammaproteobacteria</taxon>
        <taxon>Thiotrichales</taxon>
        <taxon>Piscirickettsiaceae</taxon>
        <taxon>Thiomicrorhabdus</taxon>
    </lineage>
</organism>
<evidence type="ECO:0000256" key="5">
    <source>
        <dbReference type="ARBA" id="ARBA00021843"/>
    </source>
</evidence>
<sequence length="321" mass="36926">MNVQSSLYPPIEPYVQHSLQVDSTHQLHVEECGNPLGIPVVFIHGGPGAGYNSSHRRFFDPDAYRIILFDQRGCGRSRPHASLRKNTTAHLIEDMEKIRRHLNIDKWLLFGGSWGSTLSLLYAESYPERVYGLILRGIFLCRDEDIAWFYQAGADRFYPDFWQDFIAPIAPKKRHNMVSAYYETLTGEDEVARMRAAEAWSVWEGRTCNLETDEDTVNYFGDPFNALAIARIECHYFHHQAFIEKNQILDDIDAIKHLPIHIIHGRYDMVCPINQAFDLHEKLPNARLQICNHSGHSAMEPEITQALVDATDQFKELIEAL</sequence>
<dbReference type="InterPro" id="IPR029058">
    <property type="entry name" value="AB_hydrolase_fold"/>
</dbReference>
<dbReference type="PRINTS" id="PR00111">
    <property type="entry name" value="ABHYDROLASE"/>
</dbReference>
<evidence type="ECO:0000256" key="8">
    <source>
        <dbReference type="ARBA" id="ARBA00022670"/>
    </source>
</evidence>
<dbReference type="Proteomes" id="UP001193680">
    <property type="component" value="Unassembled WGS sequence"/>
</dbReference>
<reference evidence="14 15" key="1">
    <citation type="submission" date="2020-11" db="EMBL/GenBank/DDBJ databases">
        <title>Sulfur oxidizing isolate from Hospital Hole Sinkhole.</title>
        <authorList>
            <person name="Scott K.M."/>
        </authorList>
    </citation>
    <scope>NUCLEOTIDE SEQUENCE [LARGE SCALE GENOMIC DNA]</scope>
    <source>
        <strain evidence="14 15">HH1</strain>
    </source>
</reference>
<evidence type="ECO:0000256" key="6">
    <source>
        <dbReference type="ARBA" id="ARBA00022438"/>
    </source>
</evidence>
<evidence type="ECO:0000313" key="15">
    <source>
        <dbReference type="Proteomes" id="UP001193680"/>
    </source>
</evidence>
<evidence type="ECO:0000256" key="2">
    <source>
        <dbReference type="ARBA" id="ARBA00004496"/>
    </source>
</evidence>
<dbReference type="PANTHER" id="PTHR43722">
    <property type="entry name" value="PROLINE IMINOPEPTIDASE"/>
    <property type="match status" value="1"/>
</dbReference>
<evidence type="ECO:0000313" key="14">
    <source>
        <dbReference type="EMBL" id="MBF6057470.1"/>
    </source>
</evidence>
<evidence type="ECO:0000256" key="12">
    <source>
        <dbReference type="RuleBase" id="RU003421"/>
    </source>
</evidence>
<dbReference type="PRINTS" id="PR00793">
    <property type="entry name" value="PROAMNOPTASE"/>
</dbReference>
<accession>A0ABS0BWM5</accession>
<comment type="similarity">
    <text evidence="3 11 12">Belongs to the peptidase S33 family.</text>
</comment>
<dbReference type="InterPro" id="IPR005944">
    <property type="entry name" value="Pro_iminopeptidase"/>
</dbReference>
<keyword evidence="8 11" id="KW-0645">Protease</keyword>
<keyword evidence="9 11" id="KW-0378">Hydrolase</keyword>
<dbReference type="Gene3D" id="3.40.50.1820">
    <property type="entry name" value="alpha/beta hydrolase"/>
    <property type="match status" value="1"/>
</dbReference>
<dbReference type="PANTHER" id="PTHR43722:SF1">
    <property type="entry name" value="PROLINE IMINOPEPTIDASE"/>
    <property type="match status" value="1"/>
</dbReference>
<dbReference type="GO" id="GO:0004177">
    <property type="term" value="F:aminopeptidase activity"/>
    <property type="evidence" value="ECO:0007669"/>
    <property type="project" value="UniProtKB-KW"/>
</dbReference>
<comment type="subcellular location">
    <subcellularLocation>
        <location evidence="2 11">Cytoplasm</location>
    </subcellularLocation>
</comment>
<protein>
    <recommendedName>
        <fullName evidence="5 11">Proline iminopeptidase</fullName>
        <shortName evidence="11">PIP</shortName>
        <ecNumber evidence="4 11">3.4.11.5</ecNumber>
    </recommendedName>
    <alternativeName>
        <fullName evidence="10 11">Prolyl aminopeptidase</fullName>
    </alternativeName>
</protein>